<dbReference type="HOGENOM" id="CLU_1989122_0_0_6"/>
<protein>
    <submittedName>
        <fullName evidence="1">Uncharacterized protein</fullName>
    </submittedName>
</protein>
<dbReference type="KEGG" id="eci:UTI89_C1917"/>
<reference evidence="1 2" key="1">
    <citation type="journal article" date="2006" name="Proc. Natl. Acad. Sci. U.S.A.">
        <title>Identification of genes subject to positive selection in uropathogenic strains of Escherichia coli: a comparative genomics approach.</title>
        <authorList>
            <person name="Chen S.L."/>
            <person name="Hung C.S."/>
            <person name="Xu J."/>
            <person name="Reigstad C.S."/>
            <person name="Magrini V."/>
            <person name="Sabo A."/>
            <person name="Blasiar D."/>
            <person name="Bieri T."/>
            <person name="Meyer R.R."/>
            <person name="Ozersky P."/>
            <person name="Armstrong J.R."/>
            <person name="Fulton R.S."/>
            <person name="Latreille J.P."/>
            <person name="Spieth J."/>
            <person name="Hooton T.M."/>
            <person name="Mardis E.R."/>
            <person name="Hultgren S.J."/>
            <person name="Gordon J.I."/>
        </authorList>
    </citation>
    <scope>NUCLEOTIDE SEQUENCE [LARGE SCALE GENOMIC DNA]</scope>
    <source>
        <strain evidence="2">UTI89 / UPEC</strain>
    </source>
</reference>
<organism evidence="1 2">
    <name type="scientific">Escherichia coli (strain UTI89 / UPEC)</name>
    <dbReference type="NCBI Taxonomy" id="364106"/>
    <lineage>
        <taxon>Bacteria</taxon>
        <taxon>Pseudomonadati</taxon>
        <taxon>Pseudomonadota</taxon>
        <taxon>Gammaproteobacteria</taxon>
        <taxon>Enterobacterales</taxon>
        <taxon>Enterobacteriaceae</taxon>
        <taxon>Escherichia</taxon>
    </lineage>
</organism>
<dbReference type="AlphaFoldDB" id="Q1RB71"/>
<evidence type="ECO:0000313" key="1">
    <source>
        <dbReference type="EMBL" id="ABE07393.1"/>
    </source>
</evidence>
<sequence>MPKNHLFSVAIPFLPGRDGDFRIFTGCTLGKPRNQFSNFFFTLGTDKSKSVSPQLMDISIIIRHGEQKTVASQVIIQLVNFSQCILVQHDGYDITDKIATGHSSPLCYHMTFEHSRRNALPTGWW</sequence>
<proteinExistence type="predicted"/>
<dbReference type="Proteomes" id="UP000001952">
    <property type="component" value="Chromosome"/>
</dbReference>
<name>Q1RB71_ECOUT</name>
<dbReference type="EMBL" id="CP000243">
    <property type="protein sequence ID" value="ABE07393.1"/>
    <property type="molecule type" value="Genomic_DNA"/>
</dbReference>
<evidence type="ECO:0000313" key="2">
    <source>
        <dbReference type="Proteomes" id="UP000001952"/>
    </source>
</evidence>
<accession>Q1RB71</accession>
<gene>
    <name evidence="1" type="ordered locus">UTI89_C1917</name>
</gene>